<organism evidence="1 2">
    <name type="scientific">Kurthia populi</name>
    <dbReference type="NCBI Taxonomy" id="1562132"/>
    <lineage>
        <taxon>Bacteria</taxon>
        <taxon>Bacillati</taxon>
        <taxon>Bacillota</taxon>
        <taxon>Bacilli</taxon>
        <taxon>Bacillales</taxon>
        <taxon>Caryophanaceae</taxon>
        <taxon>Kurthia</taxon>
    </lineage>
</organism>
<dbReference type="EMBL" id="JBHUOR010000109">
    <property type="protein sequence ID" value="MFD2869275.1"/>
    <property type="molecule type" value="Genomic_DNA"/>
</dbReference>
<name>A0ABW5Y1X3_9BACL</name>
<gene>
    <name evidence="1" type="ORF">ACFSY7_12340</name>
</gene>
<comment type="caution">
    <text evidence="1">The sequence shown here is derived from an EMBL/GenBank/DDBJ whole genome shotgun (WGS) entry which is preliminary data.</text>
</comment>
<accession>A0ABW5Y1X3</accession>
<dbReference type="RefSeq" id="WP_380148058.1">
    <property type="nucleotide sequence ID" value="NZ_JBHUOR010000109.1"/>
</dbReference>
<sequence>MNQIDPTITISIPIKPASFKLTSSRLKKLEAFTKFVFCMIADGHTQQEIQHVTMLQEHLVLEEIHRLIEWGLLDEYAILTPIGTSYKNLIDVIDYFNAQQLTYYIDLFGGKVLANCPLLKEKEQGTKLKSKVTWVQTTNPNYNDADVVFRKHHLFTCSKANQLSKEEISSLEVHLDITNEKTYFFIKQYASLEALHYTREKDANTDIVFQLNIPSIAVTFSHQQLIYHNAVLSTLEQLQIYDQQLLSEKSLQLLALQQYYKEELKPQERVYHWLPFEQQFQLGAINEKISDKHLFKIQAMYMPPSERLINTQFNGLQHNFFATTVLEECAPYIVYASSDQLLEEFE</sequence>
<evidence type="ECO:0000313" key="2">
    <source>
        <dbReference type="Proteomes" id="UP001597568"/>
    </source>
</evidence>
<dbReference type="Proteomes" id="UP001597568">
    <property type="component" value="Unassembled WGS sequence"/>
</dbReference>
<keyword evidence="2" id="KW-1185">Reference proteome</keyword>
<evidence type="ECO:0000313" key="1">
    <source>
        <dbReference type="EMBL" id="MFD2869275.1"/>
    </source>
</evidence>
<reference evidence="2" key="1">
    <citation type="journal article" date="2019" name="Int. J. Syst. Evol. Microbiol.">
        <title>The Global Catalogue of Microorganisms (GCM) 10K type strain sequencing project: providing services to taxonomists for standard genome sequencing and annotation.</title>
        <authorList>
            <consortium name="The Broad Institute Genomics Platform"/>
            <consortium name="The Broad Institute Genome Sequencing Center for Infectious Disease"/>
            <person name="Wu L."/>
            <person name="Ma J."/>
        </authorList>
    </citation>
    <scope>NUCLEOTIDE SEQUENCE [LARGE SCALE GENOMIC DNA]</scope>
    <source>
        <strain evidence="2">KCTC 33522</strain>
    </source>
</reference>
<protein>
    <submittedName>
        <fullName evidence="1">Uncharacterized protein</fullName>
    </submittedName>
</protein>
<proteinExistence type="predicted"/>